<evidence type="ECO:0000313" key="3">
    <source>
        <dbReference type="EMBL" id="MFD2464600.1"/>
    </source>
</evidence>
<dbReference type="Pfam" id="PF11203">
    <property type="entry name" value="EccE"/>
    <property type="match status" value="1"/>
</dbReference>
<evidence type="ECO:0000259" key="2">
    <source>
        <dbReference type="Pfam" id="PF11203"/>
    </source>
</evidence>
<dbReference type="Proteomes" id="UP001597419">
    <property type="component" value="Unassembled WGS sequence"/>
</dbReference>
<feature type="domain" description="Type VII secretion system protein EccE" evidence="2">
    <location>
        <begin position="262"/>
        <end position="339"/>
    </location>
</feature>
<comment type="caution">
    <text evidence="3">The sequence shown here is derived from an EMBL/GenBank/DDBJ whole genome shotgun (WGS) entry which is preliminary data.</text>
</comment>
<organism evidence="3 4">
    <name type="scientific">Amycolatopsis samaneae</name>
    <dbReference type="NCBI Taxonomy" id="664691"/>
    <lineage>
        <taxon>Bacteria</taxon>
        <taxon>Bacillati</taxon>
        <taxon>Actinomycetota</taxon>
        <taxon>Actinomycetes</taxon>
        <taxon>Pseudonocardiales</taxon>
        <taxon>Pseudonocardiaceae</taxon>
        <taxon>Amycolatopsis</taxon>
    </lineage>
</organism>
<dbReference type="RefSeq" id="WP_345385798.1">
    <property type="nucleotide sequence ID" value="NZ_BAABHG010000001.1"/>
</dbReference>
<accession>A0ABW5GVC1</accession>
<feature type="region of interest" description="Disordered" evidence="1">
    <location>
        <begin position="1"/>
        <end position="43"/>
    </location>
</feature>
<reference evidence="4" key="1">
    <citation type="journal article" date="2019" name="Int. J. Syst. Evol. Microbiol.">
        <title>The Global Catalogue of Microorganisms (GCM) 10K type strain sequencing project: providing services to taxonomists for standard genome sequencing and annotation.</title>
        <authorList>
            <consortium name="The Broad Institute Genomics Platform"/>
            <consortium name="The Broad Institute Genome Sequencing Center for Infectious Disease"/>
            <person name="Wu L."/>
            <person name="Ma J."/>
        </authorList>
    </citation>
    <scope>NUCLEOTIDE SEQUENCE [LARGE SCALE GENOMIC DNA]</scope>
    <source>
        <strain evidence="4">CGMCC 4.7643</strain>
    </source>
</reference>
<proteinExistence type="predicted"/>
<keyword evidence="4" id="KW-1185">Reference proteome</keyword>
<gene>
    <name evidence="3" type="ORF">ACFSYJ_38700</name>
</gene>
<feature type="compositionally biased region" description="Low complexity" evidence="1">
    <location>
        <begin position="82"/>
        <end position="93"/>
    </location>
</feature>
<dbReference type="EMBL" id="JBHUKU010000026">
    <property type="protein sequence ID" value="MFD2464600.1"/>
    <property type="molecule type" value="Genomic_DNA"/>
</dbReference>
<evidence type="ECO:0000313" key="4">
    <source>
        <dbReference type="Proteomes" id="UP001597419"/>
    </source>
</evidence>
<evidence type="ECO:0000256" key="1">
    <source>
        <dbReference type="SAM" id="MobiDB-lite"/>
    </source>
</evidence>
<protein>
    <submittedName>
        <fullName evidence="3">Type VII secretion protein EccE</fullName>
    </submittedName>
</protein>
<name>A0ABW5GVC1_9PSEU</name>
<feature type="region of interest" description="Disordered" evidence="1">
    <location>
        <begin position="68"/>
        <end position="95"/>
    </location>
</feature>
<sequence>MTDLGAATDVGATGVDRRGGAGAPPPPRTVPAPQAAGVPLSFADTASRAAAREAARAALSAARQPRARAAAPVAGPVPPAAGPRTTPAAPGPGARHRAGGIGVAQLVGWQLALVALLLAARGPWPVLAAVAVVATVVVALTSVRFHGRWLYTWLAVGTGYLLRDRVRDLRGGPEAGRALLRLISPEASGYADGDGFLLSRAAGITAVLQPSSAVRDLTKAMPAPEALLPPPREQASAIAAQVVHHSGISQEGRPRVWVALQALRTADAHQDADVRRALGNAVRRVRRQLRRDGLPAHELAEHELLGTLASLAHVTAGRGQVREDWRRWHSGPIAQATFRLDGWADLSPAVAPQMVRWLLAALPRAAVTVAVTAHRPAGASLATTGAAVRVAAAGPPALDHAARELTRLAGEWGLRVERLDGRQAHGLAATLPIGLAECSPAR</sequence>
<dbReference type="InterPro" id="IPR050051">
    <property type="entry name" value="EccE_dom"/>
</dbReference>